<keyword evidence="1 7" id="KW-0597">Phosphoprotein</keyword>
<dbReference type="CDD" id="cd00383">
    <property type="entry name" value="trans_reg_C"/>
    <property type="match status" value="1"/>
</dbReference>
<name>A0AB38XSH2_9ACTO</name>
<dbReference type="InterPro" id="IPR016032">
    <property type="entry name" value="Sig_transdc_resp-reg_C-effctor"/>
</dbReference>
<dbReference type="EMBL" id="CP116394">
    <property type="protein sequence ID" value="WCE47142.1"/>
    <property type="molecule type" value="Genomic_DNA"/>
</dbReference>
<protein>
    <recommendedName>
        <fullName evidence="6">Sensory transduction protein RegX3</fullName>
    </recommendedName>
</protein>
<dbReference type="InterPro" id="IPR039420">
    <property type="entry name" value="WalR-like"/>
</dbReference>
<dbReference type="FunFam" id="3.40.50.2300:FF:000001">
    <property type="entry name" value="DNA-binding response regulator PhoB"/>
    <property type="match status" value="1"/>
</dbReference>
<evidence type="ECO:0000256" key="4">
    <source>
        <dbReference type="ARBA" id="ARBA00023125"/>
    </source>
</evidence>
<dbReference type="KEGG" id="wne:PIG85_00670"/>
<dbReference type="SMART" id="SM00448">
    <property type="entry name" value="REC"/>
    <property type="match status" value="1"/>
</dbReference>
<dbReference type="Gene3D" id="6.10.250.690">
    <property type="match status" value="1"/>
</dbReference>
<evidence type="ECO:0000256" key="2">
    <source>
        <dbReference type="ARBA" id="ARBA00023012"/>
    </source>
</evidence>
<dbReference type="PROSITE" id="PS51755">
    <property type="entry name" value="OMPR_PHOB"/>
    <property type="match status" value="1"/>
</dbReference>
<organism evidence="11 12">
    <name type="scientific">Winkia neuii subsp. anitrata</name>
    <dbReference type="NCBI Taxonomy" id="29318"/>
    <lineage>
        <taxon>Bacteria</taxon>
        <taxon>Bacillati</taxon>
        <taxon>Actinomycetota</taxon>
        <taxon>Actinomycetes</taxon>
        <taxon>Actinomycetales</taxon>
        <taxon>Actinomycetaceae</taxon>
        <taxon>Winkia</taxon>
    </lineage>
</organism>
<dbReference type="InterPro" id="IPR001867">
    <property type="entry name" value="OmpR/PhoB-type_DNA-bd"/>
</dbReference>
<dbReference type="FunFam" id="1.10.10.10:FF:000018">
    <property type="entry name" value="DNA-binding response regulator ResD"/>
    <property type="match status" value="1"/>
</dbReference>
<dbReference type="RefSeq" id="WP_048706610.1">
    <property type="nucleotide sequence ID" value="NZ_CP116394.1"/>
</dbReference>
<evidence type="ECO:0000313" key="11">
    <source>
        <dbReference type="EMBL" id="WCE47142.1"/>
    </source>
</evidence>
<feature type="domain" description="OmpR/PhoB-type" evidence="10">
    <location>
        <begin position="126"/>
        <end position="225"/>
    </location>
</feature>
<dbReference type="PANTHER" id="PTHR48111">
    <property type="entry name" value="REGULATOR OF RPOS"/>
    <property type="match status" value="1"/>
</dbReference>
<keyword evidence="3" id="KW-0805">Transcription regulation</keyword>
<dbReference type="Pfam" id="PF00072">
    <property type="entry name" value="Response_reg"/>
    <property type="match status" value="1"/>
</dbReference>
<dbReference type="AlphaFoldDB" id="A0AB38XSH2"/>
<dbReference type="SUPFAM" id="SSF46894">
    <property type="entry name" value="C-terminal effector domain of the bipartite response regulators"/>
    <property type="match status" value="1"/>
</dbReference>
<dbReference type="Proteomes" id="UP001211044">
    <property type="component" value="Chromosome"/>
</dbReference>
<dbReference type="InterPro" id="IPR001789">
    <property type="entry name" value="Sig_transdc_resp-reg_receiver"/>
</dbReference>
<evidence type="ECO:0000256" key="7">
    <source>
        <dbReference type="PROSITE-ProRule" id="PRU00169"/>
    </source>
</evidence>
<dbReference type="SUPFAM" id="SSF52172">
    <property type="entry name" value="CheY-like"/>
    <property type="match status" value="1"/>
</dbReference>
<evidence type="ECO:0000259" key="9">
    <source>
        <dbReference type="PROSITE" id="PS50110"/>
    </source>
</evidence>
<dbReference type="InterPro" id="IPR011006">
    <property type="entry name" value="CheY-like_superfamily"/>
</dbReference>
<dbReference type="GO" id="GO:0006355">
    <property type="term" value="P:regulation of DNA-templated transcription"/>
    <property type="evidence" value="ECO:0007669"/>
    <property type="project" value="InterPro"/>
</dbReference>
<dbReference type="GO" id="GO:0000976">
    <property type="term" value="F:transcription cis-regulatory region binding"/>
    <property type="evidence" value="ECO:0007669"/>
    <property type="project" value="TreeGrafter"/>
</dbReference>
<dbReference type="SMART" id="SM00862">
    <property type="entry name" value="Trans_reg_C"/>
    <property type="match status" value="1"/>
</dbReference>
<keyword evidence="4 8" id="KW-0238">DNA-binding</keyword>
<evidence type="ECO:0000256" key="1">
    <source>
        <dbReference type="ARBA" id="ARBA00022553"/>
    </source>
</evidence>
<evidence type="ECO:0000313" key="12">
    <source>
        <dbReference type="Proteomes" id="UP001211044"/>
    </source>
</evidence>
<evidence type="ECO:0000256" key="3">
    <source>
        <dbReference type="ARBA" id="ARBA00023015"/>
    </source>
</evidence>
<sequence length="234" mass="26076">MVTIMVVEDEPNFLEPLTFNLEKDGYKVIGCEDGETALKTFAANDVDLVVLDLMLPGVDGVEVCRQIRKTSSVPIIMLTARDDVVDRVVGLEVGADDYVSKPYSYRELAARIKAVLRRGGTDALDSEVLEVGNVRMDVERHQVLVGGKEVTMPLREFELLELLLRNRDRVLTRGQILDRLWGANFIGDTKTLDVHIKRVRSHIEGNPSKPKLLVTVRGLGYKITSPRATSHPAN</sequence>
<dbReference type="GO" id="GO:0032993">
    <property type="term" value="C:protein-DNA complex"/>
    <property type="evidence" value="ECO:0007669"/>
    <property type="project" value="TreeGrafter"/>
</dbReference>
<gene>
    <name evidence="11" type="ORF">PIG85_00670</name>
</gene>
<dbReference type="GO" id="GO:0000156">
    <property type="term" value="F:phosphorelay response regulator activity"/>
    <property type="evidence" value="ECO:0007669"/>
    <property type="project" value="TreeGrafter"/>
</dbReference>
<dbReference type="GO" id="GO:0005829">
    <property type="term" value="C:cytosol"/>
    <property type="evidence" value="ECO:0007669"/>
    <property type="project" value="TreeGrafter"/>
</dbReference>
<dbReference type="Pfam" id="PF00486">
    <property type="entry name" value="Trans_reg_C"/>
    <property type="match status" value="1"/>
</dbReference>
<feature type="modified residue" description="4-aspartylphosphate" evidence="7">
    <location>
        <position position="52"/>
    </location>
</feature>
<keyword evidence="2" id="KW-0902">Two-component regulatory system</keyword>
<dbReference type="PROSITE" id="PS50110">
    <property type="entry name" value="RESPONSE_REGULATORY"/>
    <property type="match status" value="1"/>
</dbReference>
<dbReference type="Gene3D" id="3.40.50.2300">
    <property type="match status" value="1"/>
</dbReference>
<evidence type="ECO:0000256" key="5">
    <source>
        <dbReference type="ARBA" id="ARBA00023163"/>
    </source>
</evidence>
<evidence type="ECO:0000256" key="8">
    <source>
        <dbReference type="PROSITE-ProRule" id="PRU01091"/>
    </source>
</evidence>
<dbReference type="Gene3D" id="1.10.10.10">
    <property type="entry name" value="Winged helix-like DNA-binding domain superfamily/Winged helix DNA-binding domain"/>
    <property type="match status" value="1"/>
</dbReference>
<reference evidence="11" key="1">
    <citation type="submission" date="2023-01" db="EMBL/GenBank/DDBJ databases">
        <title>Comparative Genomic Analysis of the Clinically-Derived Winkia Strain NY0527 Provides Evidence into the Taxonomic Reassignment of Winkia neuii and Characterizes Their Virulence Traits.</title>
        <authorList>
            <person name="Cai X."/>
            <person name="Peng Y."/>
            <person name="Li M."/>
            <person name="Qiu Y."/>
            <person name="Wang Y."/>
            <person name="Xu L."/>
            <person name="Hou Q."/>
        </authorList>
    </citation>
    <scope>NUCLEOTIDE SEQUENCE</scope>
    <source>
        <strain evidence="11">NY0527</strain>
    </source>
</reference>
<feature type="domain" description="Response regulatory" evidence="9">
    <location>
        <begin position="3"/>
        <end position="116"/>
    </location>
</feature>
<proteinExistence type="predicted"/>
<evidence type="ECO:0000256" key="6">
    <source>
        <dbReference type="ARBA" id="ARBA00041201"/>
    </source>
</evidence>
<accession>A0AB38XSH2</accession>
<keyword evidence="5" id="KW-0804">Transcription</keyword>
<dbReference type="PANTHER" id="PTHR48111:SF72">
    <property type="entry name" value="SENSORY TRANSDUCTION PROTEIN REGX3"/>
    <property type="match status" value="1"/>
</dbReference>
<dbReference type="InterPro" id="IPR036388">
    <property type="entry name" value="WH-like_DNA-bd_sf"/>
</dbReference>
<feature type="DNA-binding region" description="OmpR/PhoB-type" evidence="8">
    <location>
        <begin position="126"/>
        <end position="225"/>
    </location>
</feature>
<evidence type="ECO:0000259" key="10">
    <source>
        <dbReference type="PROSITE" id="PS51755"/>
    </source>
</evidence>